<feature type="chain" id="PRO_5011661018" evidence="1">
    <location>
        <begin position="22"/>
        <end position="269"/>
    </location>
</feature>
<name>A0A1G8GE41_9RHOB</name>
<dbReference type="EMBL" id="FNEB01000001">
    <property type="protein sequence ID" value="SDH92674.1"/>
    <property type="molecule type" value="Genomic_DNA"/>
</dbReference>
<accession>A0A1G8GE41</accession>
<gene>
    <name evidence="2" type="ORF">SAMN05421850_10145</name>
</gene>
<evidence type="ECO:0000313" key="3">
    <source>
        <dbReference type="Proteomes" id="UP000199340"/>
    </source>
</evidence>
<protein>
    <submittedName>
        <fullName evidence="2">Uncharacterized protein</fullName>
    </submittedName>
</protein>
<dbReference type="STRING" id="490829.SAMN05421850_10145"/>
<dbReference type="AlphaFoldDB" id="A0A1G8GE41"/>
<feature type="signal peptide" evidence="1">
    <location>
        <begin position="1"/>
        <end position="21"/>
    </location>
</feature>
<evidence type="ECO:0000256" key="1">
    <source>
        <dbReference type="SAM" id="SignalP"/>
    </source>
</evidence>
<keyword evidence="3" id="KW-1185">Reference proteome</keyword>
<proteinExistence type="predicted"/>
<evidence type="ECO:0000313" key="2">
    <source>
        <dbReference type="EMBL" id="SDH92674.1"/>
    </source>
</evidence>
<keyword evidence="1" id="KW-0732">Signal</keyword>
<organism evidence="2 3">
    <name type="scientific">Lutimaribacter saemankumensis</name>
    <dbReference type="NCBI Taxonomy" id="490829"/>
    <lineage>
        <taxon>Bacteria</taxon>
        <taxon>Pseudomonadati</taxon>
        <taxon>Pseudomonadota</taxon>
        <taxon>Alphaproteobacteria</taxon>
        <taxon>Rhodobacterales</taxon>
        <taxon>Roseobacteraceae</taxon>
        <taxon>Lutimaribacter</taxon>
    </lineage>
</organism>
<dbReference type="RefSeq" id="WP_090025250.1">
    <property type="nucleotide sequence ID" value="NZ_FNEB01000001.1"/>
</dbReference>
<dbReference type="Proteomes" id="UP000199340">
    <property type="component" value="Unassembled WGS sequence"/>
</dbReference>
<sequence>MKRILSLLFIASLSMSQPARADLRLASAGIWEPGQDRNIVAAGAWEIEIPAALHSDVFTGAGVYHATVVDPLHTVVFAVARSFALNWRPDGDVRPEPTPDEKRMELAQLTELGIAYQSQSLLRGNSDRISGVSIRRLSPAELPVASFCGGHAWTATDTGVEGQDGRPFTLRGRTVFCFDYVDSGQAPIDFVEVHLSERYCGSAGHVPLVGFDPMATAIFRSMRYTRGPAHRPPQEQPGASRIGHGVGLIGQGFVPPWNATPDPVDYCRG</sequence>
<reference evidence="2 3" key="1">
    <citation type="submission" date="2016-10" db="EMBL/GenBank/DDBJ databases">
        <authorList>
            <person name="de Groot N.N."/>
        </authorList>
    </citation>
    <scope>NUCLEOTIDE SEQUENCE [LARGE SCALE GENOMIC DNA]</scope>
    <source>
        <strain evidence="2 3">DSM 28010</strain>
    </source>
</reference>